<protein>
    <submittedName>
        <fullName evidence="1">Uncharacterized protein</fullName>
    </submittedName>
</protein>
<keyword evidence="2" id="KW-1185">Reference proteome</keyword>
<dbReference type="Proteomes" id="UP001590951">
    <property type="component" value="Unassembled WGS sequence"/>
</dbReference>
<accession>A0ABR4AUR9</accession>
<evidence type="ECO:0000313" key="2">
    <source>
        <dbReference type="Proteomes" id="UP001590951"/>
    </source>
</evidence>
<sequence>MLFPPTQPNLTNPSKKANGPARYTYYPPGAYRALLAYMNIIPPNYEIIVQRISDALVDLAHAYDLDLGTGAEWTTWAILKFEQAIQMVQLNMPTAGFGLRIDWQEIRPE</sequence>
<comment type="caution">
    <text evidence="1">The sequence shown here is derived from an EMBL/GenBank/DDBJ whole genome shotgun (WGS) entry which is preliminary data.</text>
</comment>
<gene>
    <name evidence="1" type="ORF">ABVK25_010336</name>
</gene>
<organism evidence="1 2">
    <name type="scientific">Lepraria finkii</name>
    <dbReference type="NCBI Taxonomy" id="1340010"/>
    <lineage>
        <taxon>Eukaryota</taxon>
        <taxon>Fungi</taxon>
        <taxon>Dikarya</taxon>
        <taxon>Ascomycota</taxon>
        <taxon>Pezizomycotina</taxon>
        <taxon>Lecanoromycetes</taxon>
        <taxon>OSLEUM clade</taxon>
        <taxon>Lecanoromycetidae</taxon>
        <taxon>Lecanorales</taxon>
        <taxon>Lecanorineae</taxon>
        <taxon>Stereocaulaceae</taxon>
        <taxon>Lepraria</taxon>
    </lineage>
</organism>
<proteinExistence type="predicted"/>
<dbReference type="EMBL" id="JBHFEH010000064">
    <property type="protein sequence ID" value="KAL2049432.1"/>
    <property type="molecule type" value="Genomic_DNA"/>
</dbReference>
<reference evidence="1 2" key="1">
    <citation type="submission" date="2024-09" db="EMBL/GenBank/DDBJ databases">
        <title>Rethinking Asexuality: The Enigmatic Case of Functional Sexual Genes in Lepraria (Stereocaulaceae).</title>
        <authorList>
            <person name="Doellman M."/>
            <person name="Sun Y."/>
            <person name="Barcenas-Pena A."/>
            <person name="Lumbsch H.T."/>
            <person name="Grewe F."/>
        </authorList>
    </citation>
    <scope>NUCLEOTIDE SEQUENCE [LARGE SCALE GENOMIC DNA]</scope>
    <source>
        <strain evidence="1 2">Grewe 0041</strain>
    </source>
</reference>
<name>A0ABR4AUR9_9LECA</name>
<evidence type="ECO:0000313" key="1">
    <source>
        <dbReference type="EMBL" id="KAL2049432.1"/>
    </source>
</evidence>